<dbReference type="EMBL" id="NCKV01004242">
    <property type="protein sequence ID" value="RWS24938.1"/>
    <property type="molecule type" value="Genomic_DNA"/>
</dbReference>
<name>A0A443SBL7_9ACAR</name>
<dbReference type="AlphaFoldDB" id="A0A443SBL7"/>
<dbReference type="GO" id="GO:0008080">
    <property type="term" value="F:N-acetyltransferase activity"/>
    <property type="evidence" value="ECO:0007669"/>
    <property type="project" value="TreeGrafter"/>
</dbReference>
<keyword evidence="3" id="KW-1185">Reference proteome</keyword>
<dbReference type="STRING" id="299467.A0A443SBL7"/>
<feature type="domain" description="N-acetyltransferase" evidence="1">
    <location>
        <begin position="126"/>
        <end position="179"/>
    </location>
</feature>
<dbReference type="InterPro" id="IPR000182">
    <property type="entry name" value="GNAT_dom"/>
</dbReference>
<dbReference type="Gene3D" id="3.40.630.30">
    <property type="match status" value="1"/>
</dbReference>
<dbReference type="OrthoDB" id="41532at2759"/>
<evidence type="ECO:0000259" key="1">
    <source>
        <dbReference type="Pfam" id="PF00583"/>
    </source>
</evidence>
<proteinExistence type="predicted"/>
<sequence>MNHTMNESLVIRLMNKEDVDEVSQLLAKVFSEKEPCCSYLKVPCEDFYIIAKRITNRCAEEELSFVCLDTKLQEGEQIIGFRLSHTLRLNDIKEELEDEKVDFDSRSAFFSLTNALKREWFKIHSDEKEAKCFYFITLGIKNGYENKGIATKLVKISLKHAKSKGFDYVFVICTASATQHIFEKKYNFKAVIIKEYENIEYRGIKFLNGIGDPKNMICYELDLKKYSA</sequence>
<dbReference type="InterPro" id="IPR016181">
    <property type="entry name" value="Acyl_CoA_acyltransferase"/>
</dbReference>
<dbReference type="CDD" id="cd04301">
    <property type="entry name" value="NAT_SF"/>
    <property type="match status" value="1"/>
</dbReference>
<dbReference type="SUPFAM" id="SSF55729">
    <property type="entry name" value="Acyl-CoA N-acyltransferases (Nat)"/>
    <property type="match status" value="1"/>
</dbReference>
<gene>
    <name evidence="2" type="ORF">B4U80_13150</name>
</gene>
<protein>
    <recommendedName>
        <fullName evidence="1">N-acetyltransferase domain-containing protein</fullName>
    </recommendedName>
</protein>
<evidence type="ECO:0000313" key="2">
    <source>
        <dbReference type="EMBL" id="RWS24938.1"/>
    </source>
</evidence>
<dbReference type="VEuPathDB" id="VectorBase:LDEU007103"/>
<organism evidence="2 3">
    <name type="scientific">Leptotrombidium deliense</name>
    <dbReference type="NCBI Taxonomy" id="299467"/>
    <lineage>
        <taxon>Eukaryota</taxon>
        <taxon>Metazoa</taxon>
        <taxon>Ecdysozoa</taxon>
        <taxon>Arthropoda</taxon>
        <taxon>Chelicerata</taxon>
        <taxon>Arachnida</taxon>
        <taxon>Acari</taxon>
        <taxon>Acariformes</taxon>
        <taxon>Trombidiformes</taxon>
        <taxon>Prostigmata</taxon>
        <taxon>Anystina</taxon>
        <taxon>Parasitengona</taxon>
        <taxon>Trombiculoidea</taxon>
        <taxon>Trombiculidae</taxon>
        <taxon>Leptotrombidium</taxon>
    </lineage>
</organism>
<reference evidence="2 3" key="1">
    <citation type="journal article" date="2018" name="Gigascience">
        <title>Genomes of trombidid mites reveal novel predicted allergens and laterally-transferred genes associated with secondary metabolism.</title>
        <authorList>
            <person name="Dong X."/>
            <person name="Chaisiri K."/>
            <person name="Xia D."/>
            <person name="Armstrong S.D."/>
            <person name="Fang Y."/>
            <person name="Donnelly M.J."/>
            <person name="Kadowaki T."/>
            <person name="McGarry J.W."/>
            <person name="Darby A.C."/>
            <person name="Makepeace B.L."/>
        </authorList>
    </citation>
    <scope>NUCLEOTIDE SEQUENCE [LARGE SCALE GENOMIC DNA]</scope>
    <source>
        <strain evidence="2">UoL-UT</strain>
    </source>
</reference>
<dbReference type="Pfam" id="PF00583">
    <property type="entry name" value="Acetyltransf_1"/>
    <property type="match status" value="1"/>
</dbReference>
<dbReference type="PANTHER" id="PTHR20905:SF1">
    <property type="entry name" value="AT07410P-RELATED"/>
    <property type="match status" value="1"/>
</dbReference>
<dbReference type="Proteomes" id="UP000288716">
    <property type="component" value="Unassembled WGS sequence"/>
</dbReference>
<comment type="caution">
    <text evidence="2">The sequence shown here is derived from an EMBL/GenBank/DDBJ whole genome shotgun (WGS) entry which is preliminary data.</text>
</comment>
<accession>A0A443SBL7</accession>
<evidence type="ECO:0000313" key="3">
    <source>
        <dbReference type="Proteomes" id="UP000288716"/>
    </source>
</evidence>
<dbReference type="PANTHER" id="PTHR20905">
    <property type="entry name" value="N-ACETYLTRANSFERASE-RELATED"/>
    <property type="match status" value="1"/>
</dbReference>